<gene>
    <name evidence="3" type="ORF">KQI42_10325</name>
</gene>
<evidence type="ECO:0000313" key="4">
    <source>
        <dbReference type="Proteomes" id="UP000749471"/>
    </source>
</evidence>
<organism evidence="3 4">
    <name type="scientific">Tissierella simiarum</name>
    <dbReference type="NCBI Taxonomy" id="2841534"/>
    <lineage>
        <taxon>Bacteria</taxon>
        <taxon>Bacillati</taxon>
        <taxon>Bacillota</taxon>
        <taxon>Tissierellia</taxon>
        <taxon>Tissierellales</taxon>
        <taxon>Tissierellaceae</taxon>
        <taxon>Tissierella</taxon>
    </lineage>
</organism>
<reference evidence="3 4" key="1">
    <citation type="submission" date="2021-06" db="EMBL/GenBank/DDBJ databases">
        <authorList>
            <person name="Sun Q."/>
            <person name="Li D."/>
        </authorList>
    </citation>
    <scope>NUCLEOTIDE SEQUENCE [LARGE SCALE GENOMIC DNA]</scope>
    <source>
        <strain evidence="3 4">MSJ-40</strain>
    </source>
</reference>
<dbReference type="PANTHER" id="PTHR35848:SF6">
    <property type="entry name" value="CUPIN TYPE-2 DOMAIN-CONTAINING PROTEIN"/>
    <property type="match status" value="1"/>
</dbReference>
<comment type="caution">
    <text evidence="3">The sequence shown here is derived from an EMBL/GenBank/DDBJ whole genome shotgun (WGS) entry which is preliminary data.</text>
</comment>
<dbReference type="Proteomes" id="UP000749471">
    <property type="component" value="Unassembled WGS sequence"/>
</dbReference>
<accession>A0ABS6E652</accession>
<dbReference type="InterPro" id="IPR013096">
    <property type="entry name" value="Cupin_2"/>
</dbReference>
<feature type="domain" description="Cupin type-2" evidence="2">
    <location>
        <begin position="45"/>
        <end position="109"/>
    </location>
</feature>
<dbReference type="InterPro" id="IPR051610">
    <property type="entry name" value="GPI/OXD"/>
</dbReference>
<dbReference type="EMBL" id="JAHLPM010000008">
    <property type="protein sequence ID" value="MBU5438406.1"/>
    <property type="molecule type" value="Genomic_DNA"/>
</dbReference>
<dbReference type="CDD" id="cd02221">
    <property type="entry name" value="cupin_TM1287-like"/>
    <property type="match status" value="1"/>
</dbReference>
<evidence type="ECO:0000259" key="2">
    <source>
        <dbReference type="Pfam" id="PF07883"/>
    </source>
</evidence>
<keyword evidence="4" id="KW-1185">Reference proteome</keyword>
<sequence length="115" mass="12941">MLRKASELRKDTVENLMKGEGYIDRVHLLEVDDFCGKGRLYARHILQPGNSIGFHKHEGEQEAYYILKGEALYNDNGNEVVVKEGDFTLCKTGEGHSIKNIGDGELEFIGLIMNV</sequence>
<keyword evidence="1" id="KW-0479">Metal-binding</keyword>
<dbReference type="RefSeq" id="WP_216519502.1">
    <property type="nucleotide sequence ID" value="NZ_JAHLPM010000008.1"/>
</dbReference>
<dbReference type="PANTHER" id="PTHR35848">
    <property type="entry name" value="OXALATE-BINDING PROTEIN"/>
    <property type="match status" value="1"/>
</dbReference>
<dbReference type="Pfam" id="PF07883">
    <property type="entry name" value="Cupin_2"/>
    <property type="match status" value="1"/>
</dbReference>
<protein>
    <submittedName>
        <fullName evidence="3">Cupin domain-containing protein</fullName>
    </submittedName>
</protein>
<proteinExistence type="predicted"/>
<evidence type="ECO:0000313" key="3">
    <source>
        <dbReference type="EMBL" id="MBU5438406.1"/>
    </source>
</evidence>
<name>A0ABS6E652_9FIRM</name>
<evidence type="ECO:0000256" key="1">
    <source>
        <dbReference type="ARBA" id="ARBA00022723"/>
    </source>
</evidence>